<dbReference type="GO" id="GO:0000271">
    <property type="term" value="P:polysaccharide biosynthetic process"/>
    <property type="evidence" value="ECO:0007669"/>
    <property type="project" value="UniProtKB-KW"/>
</dbReference>
<dbReference type="AlphaFoldDB" id="A0AAW8U200"/>
<comment type="pathway">
    <text evidence="2">Capsule biogenesis; capsule polysaccharide biosynthesis.</text>
</comment>
<dbReference type="GO" id="GO:0004713">
    <property type="term" value="F:protein tyrosine kinase activity"/>
    <property type="evidence" value="ECO:0007669"/>
    <property type="project" value="TreeGrafter"/>
</dbReference>
<evidence type="ECO:0000256" key="6">
    <source>
        <dbReference type="ARBA" id="ARBA00022692"/>
    </source>
</evidence>
<evidence type="ECO:0000256" key="5">
    <source>
        <dbReference type="ARBA" id="ARBA00022475"/>
    </source>
</evidence>
<accession>A0AAW8U200</accession>
<evidence type="ECO:0000256" key="2">
    <source>
        <dbReference type="ARBA" id="ARBA00005132"/>
    </source>
</evidence>
<dbReference type="EMBL" id="JARQBZ010000008">
    <property type="protein sequence ID" value="MDT2833555.1"/>
    <property type="molecule type" value="Genomic_DNA"/>
</dbReference>
<evidence type="ECO:0000256" key="3">
    <source>
        <dbReference type="ARBA" id="ARBA00006683"/>
    </source>
</evidence>
<dbReference type="Pfam" id="PF13807">
    <property type="entry name" value="GNVR"/>
    <property type="match status" value="1"/>
</dbReference>
<comment type="function">
    <text evidence="11">Required for CpsD phosphorylation. Involved in the regulation of capsular polysaccharide biosynthesis. May be part of a complex that directs the coordinated polymerization and export to the cell surface of the capsular polysaccharide.</text>
</comment>
<keyword evidence="10" id="KW-0270">Exopolysaccharide synthesis</keyword>
<evidence type="ECO:0000256" key="9">
    <source>
        <dbReference type="ARBA" id="ARBA00023136"/>
    </source>
</evidence>
<keyword evidence="5" id="KW-1003">Cell membrane</keyword>
<keyword evidence="9 12" id="KW-0472">Membrane</keyword>
<dbReference type="PANTHER" id="PTHR32309:SF13">
    <property type="entry name" value="FERRIC ENTEROBACTIN TRANSPORT PROTEIN FEPE"/>
    <property type="match status" value="1"/>
</dbReference>
<dbReference type="Proteomes" id="UP001268577">
    <property type="component" value="Unassembled WGS sequence"/>
</dbReference>
<gene>
    <name evidence="15" type="ORF">P7H70_05760</name>
</gene>
<dbReference type="Pfam" id="PF02706">
    <property type="entry name" value="Wzz"/>
    <property type="match status" value="1"/>
</dbReference>
<keyword evidence="6 12" id="KW-0812">Transmembrane</keyword>
<name>A0AAW8U200_9ENTE</name>
<feature type="domain" description="Tyrosine-protein kinase G-rich" evidence="14">
    <location>
        <begin position="154"/>
        <end position="196"/>
    </location>
</feature>
<feature type="transmembrane region" description="Helical" evidence="12">
    <location>
        <begin position="179"/>
        <end position="200"/>
    </location>
</feature>
<keyword evidence="7" id="KW-0972">Capsule biogenesis/degradation</keyword>
<comment type="subcellular location">
    <subcellularLocation>
        <location evidence="1">Cell membrane</location>
        <topology evidence="1">Multi-pass membrane protein</topology>
    </subcellularLocation>
</comment>
<dbReference type="InterPro" id="IPR032807">
    <property type="entry name" value="GNVR"/>
</dbReference>
<sequence length="315" mass="34850">MEETISLQEIVTLLKKKAVLILSMFFIGIGISALITFMVITPKYSATSQLIATSQSKDNTNANTDSINSNLMMINTYKDFIKGRVVTEAAREQLEKEIGFKGTADDIKNMIAVEQTQQSQMFSIVVTSENPEEAATVANVVSDIFKKEAKEYTDADKVSVISKAEMPINPVSPNKKINLAIGGILGLIIGIGLSLLSQLFNRTVKSIDYMSDQLNIPILGSIPLMDDKSIAEVRKKQWAALEDANSTIEGSSDHYEFDLDDGVDGLEADLSSLRKDINLEETIDLSELNITKIDLTNLENEDDVLSKRPDHRRKR</sequence>
<dbReference type="InterPro" id="IPR050445">
    <property type="entry name" value="Bact_polysacc_biosynth/exp"/>
</dbReference>
<evidence type="ECO:0000256" key="10">
    <source>
        <dbReference type="ARBA" id="ARBA00023169"/>
    </source>
</evidence>
<comment type="caution">
    <text evidence="15">The sequence shown here is derived from an EMBL/GenBank/DDBJ whole genome shotgun (WGS) entry which is preliminary data.</text>
</comment>
<dbReference type="RefSeq" id="WP_311985117.1">
    <property type="nucleotide sequence ID" value="NZ_JARQBZ010000008.1"/>
</dbReference>
<protein>
    <recommendedName>
        <fullName evidence="4">Capsular polysaccharide biosynthesis protein CpsC</fullName>
    </recommendedName>
</protein>
<dbReference type="InterPro" id="IPR003856">
    <property type="entry name" value="LPS_length_determ_N"/>
</dbReference>
<evidence type="ECO:0000256" key="4">
    <source>
        <dbReference type="ARBA" id="ARBA00020739"/>
    </source>
</evidence>
<evidence type="ECO:0000313" key="16">
    <source>
        <dbReference type="Proteomes" id="UP001268577"/>
    </source>
</evidence>
<evidence type="ECO:0000256" key="12">
    <source>
        <dbReference type="SAM" id="Phobius"/>
    </source>
</evidence>
<feature type="transmembrane region" description="Helical" evidence="12">
    <location>
        <begin position="20"/>
        <end position="40"/>
    </location>
</feature>
<dbReference type="GO" id="GO:0005886">
    <property type="term" value="C:plasma membrane"/>
    <property type="evidence" value="ECO:0007669"/>
    <property type="project" value="UniProtKB-SubCell"/>
</dbReference>
<evidence type="ECO:0000259" key="14">
    <source>
        <dbReference type="Pfam" id="PF13807"/>
    </source>
</evidence>
<comment type="similarity">
    <text evidence="3">Belongs to the CpsC/CapA family.</text>
</comment>
<evidence type="ECO:0000313" key="15">
    <source>
        <dbReference type="EMBL" id="MDT2833555.1"/>
    </source>
</evidence>
<evidence type="ECO:0000256" key="1">
    <source>
        <dbReference type="ARBA" id="ARBA00004651"/>
    </source>
</evidence>
<organism evidence="15 16">
    <name type="scientific">Vagococcus carniphilus</name>
    <dbReference type="NCBI Taxonomy" id="218144"/>
    <lineage>
        <taxon>Bacteria</taxon>
        <taxon>Bacillati</taxon>
        <taxon>Bacillota</taxon>
        <taxon>Bacilli</taxon>
        <taxon>Lactobacillales</taxon>
        <taxon>Enterococcaceae</taxon>
        <taxon>Vagococcus</taxon>
    </lineage>
</organism>
<evidence type="ECO:0000256" key="11">
    <source>
        <dbReference type="ARBA" id="ARBA00045736"/>
    </source>
</evidence>
<feature type="domain" description="Polysaccharide chain length determinant N-terminal" evidence="13">
    <location>
        <begin position="3"/>
        <end position="93"/>
    </location>
</feature>
<evidence type="ECO:0000256" key="8">
    <source>
        <dbReference type="ARBA" id="ARBA00022989"/>
    </source>
</evidence>
<evidence type="ECO:0000256" key="7">
    <source>
        <dbReference type="ARBA" id="ARBA00022903"/>
    </source>
</evidence>
<reference evidence="15" key="1">
    <citation type="submission" date="2023-03" db="EMBL/GenBank/DDBJ databases">
        <authorList>
            <person name="Shen W."/>
            <person name="Cai J."/>
        </authorList>
    </citation>
    <scope>NUCLEOTIDE SEQUENCE</scope>
    <source>
        <strain evidence="15">P96-3</strain>
    </source>
</reference>
<evidence type="ECO:0000259" key="13">
    <source>
        <dbReference type="Pfam" id="PF02706"/>
    </source>
</evidence>
<keyword evidence="8 12" id="KW-1133">Transmembrane helix</keyword>
<dbReference type="PANTHER" id="PTHR32309">
    <property type="entry name" value="TYROSINE-PROTEIN KINASE"/>
    <property type="match status" value="1"/>
</dbReference>
<proteinExistence type="inferred from homology"/>